<dbReference type="Pfam" id="PF03650">
    <property type="entry name" value="MPC"/>
    <property type="match status" value="1"/>
</dbReference>
<evidence type="ECO:0000256" key="3">
    <source>
        <dbReference type="ARBA" id="ARBA00022448"/>
    </source>
</evidence>
<comment type="caution">
    <text evidence="10">The sequence shown here is derived from an EMBL/GenBank/DDBJ whole genome shotgun (WGS) entry which is preliminary data.</text>
</comment>
<dbReference type="GO" id="GO:0006850">
    <property type="term" value="P:pyruvate import into mitochondria"/>
    <property type="evidence" value="ECO:0007669"/>
    <property type="project" value="InterPro"/>
</dbReference>
<proteinExistence type="inferred from homology"/>
<evidence type="ECO:0000313" key="11">
    <source>
        <dbReference type="Proteomes" id="UP000269221"/>
    </source>
</evidence>
<dbReference type="GO" id="GO:0005743">
    <property type="term" value="C:mitochondrial inner membrane"/>
    <property type="evidence" value="ECO:0007669"/>
    <property type="project" value="UniProtKB-SubCell"/>
</dbReference>
<keyword evidence="6" id="KW-1133">Transmembrane helix</keyword>
<comment type="function">
    <text evidence="9">Mediates the uptake of pyruvate into mitochondria.</text>
</comment>
<name>A0A3M0KN55_HIRRU</name>
<dbReference type="OrthoDB" id="1697690at2759"/>
<evidence type="ECO:0000256" key="9">
    <source>
        <dbReference type="RuleBase" id="RU363100"/>
    </source>
</evidence>
<organism evidence="10 11">
    <name type="scientific">Hirundo rustica rustica</name>
    <dbReference type="NCBI Taxonomy" id="333673"/>
    <lineage>
        <taxon>Eukaryota</taxon>
        <taxon>Metazoa</taxon>
        <taxon>Chordata</taxon>
        <taxon>Craniata</taxon>
        <taxon>Vertebrata</taxon>
        <taxon>Euteleostomi</taxon>
        <taxon>Archelosauria</taxon>
        <taxon>Archosauria</taxon>
        <taxon>Dinosauria</taxon>
        <taxon>Saurischia</taxon>
        <taxon>Theropoda</taxon>
        <taxon>Coelurosauria</taxon>
        <taxon>Aves</taxon>
        <taxon>Neognathae</taxon>
        <taxon>Neoaves</taxon>
        <taxon>Telluraves</taxon>
        <taxon>Australaves</taxon>
        <taxon>Passeriformes</taxon>
        <taxon>Sylvioidea</taxon>
        <taxon>Hirundinidae</taxon>
        <taxon>Hirundo</taxon>
    </lineage>
</organism>
<accession>A0A3M0KN55</accession>
<evidence type="ECO:0000313" key="10">
    <source>
        <dbReference type="EMBL" id="RMC12674.1"/>
    </source>
</evidence>
<comment type="subcellular location">
    <subcellularLocation>
        <location evidence="1 9">Mitochondrion inner membrane</location>
        <topology evidence="1 9">Multi-pass membrane protein</topology>
    </subcellularLocation>
</comment>
<evidence type="ECO:0000256" key="1">
    <source>
        <dbReference type="ARBA" id="ARBA00004448"/>
    </source>
</evidence>
<evidence type="ECO:0000256" key="2">
    <source>
        <dbReference type="ARBA" id="ARBA00006416"/>
    </source>
</evidence>
<dbReference type="Proteomes" id="UP000269221">
    <property type="component" value="Unassembled WGS sequence"/>
</dbReference>
<sequence>MAAALGRKAVDYVRSKEFRDYLMRFSLKLKWKFCACCTVNHNVMENLLLYLDKRQTYRCTFILVRLQRAACLEALKHFWGPVANWGLPVAAINDMKKSPEIVSGRMTFAC</sequence>
<keyword evidence="5 9" id="KW-0999">Mitochondrion inner membrane</keyword>
<dbReference type="EMBL" id="QRBI01000106">
    <property type="protein sequence ID" value="RMC12674.1"/>
    <property type="molecule type" value="Genomic_DNA"/>
</dbReference>
<protein>
    <recommendedName>
        <fullName evidence="9">Mitochondrial pyruvate carrier</fullName>
    </recommendedName>
</protein>
<keyword evidence="4" id="KW-0812">Transmembrane</keyword>
<evidence type="ECO:0000256" key="7">
    <source>
        <dbReference type="ARBA" id="ARBA00023128"/>
    </source>
</evidence>
<evidence type="ECO:0000256" key="8">
    <source>
        <dbReference type="ARBA" id="ARBA00023136"/>
    </source>
</evidence>
<dbReference type="AlphaFoldDB" id="A0A3M0KN55"/>
<dbReference type="STRING" id="333673.A0A3M0KN55"/>
<comment type="similarity">
    <text evidence="2 9">Belongs to the mitochondrial pyruvate carrier (MPC) (TC 2.A.105) family.</text>
</comment>
<keyword evidence="11" id="KW-1185">Reference proteome</keyword>
<gene>
    <name evidence="10" type="ORF">DUI87_10198</name>
</gene>
<dbReference type="InterPro" id="IPR005336">
    <property type="entry name" value="MPC"/>
</dbReference>
<keyword evidence="3 9" id="KW-0813">Transport</keyword>
<evidence type="ECO:0000256" key="4">
    <source>
        <dbReference type="ARBA" id="ARBA00022692"/>
    </source>
</evidence>
<evidence type="ECO:0000256" key="6">
    <source>
        <dbReference type="ARBA" id="ARBA00022989"/>
    </source>
</evidence>
<reference evidence="10 11" key="1">
    <citation type="submission" date="2018-07" db="EMBL/GenBank/DDBJ databases">
        <title>A high quality draft genome assembly of the barn swallow (H. rustica rustica).</title>
        <authorList>
            <person name="Formenti G."/>
            <person name="Chiara M."/>
            <person name="Poveda L."/>
            <person name="Francoijs K.-J."/>
            <person name="Bonisoli-Alquati A."/>
            <person name="Canova L."/>
            <person name="Gianfranceschi L."/>
            <person name="Horner D.S."/>
            <person name="Saino N."/>
        </authorList>
    </citation>
    <scope>NUCLEOTIDE SEQUENCE [LARGE SCALE GENOMIC DNA]</scope>
    <source>
        <strain evidence="10">Chelidonia</strain>
        <tissue evidence="10">Blood</tissue>
    </source>
</reference>
<keyword evidence="8" id="KW-0472">Membrane</keyword>
<keyword evidence="7 9" id="KW-0496">Mitochondrion</keyword>
<evidence type="ECO:0000256" key="5">
    <source>
        <dbReference type="ARBA" id="ARBA00022792"/>
    </source>
</evidence>